<proteinExistence type="predicted"/>
<sequence>MVPLFCTISRYLSNSFAVQSLDLLVRTTGESCKPGNLAIVPSVVDSSTIVVDRAQSVGHASSSTVRRSAASAIVACFRAARACRDFPDLLRFSSNSSLTVLSRSLPEF</sequence>
<dbReference type="AlphaFoldDB" id="A0A9P0KIR9"/>
<keyword evidence="2" id="KW-1185">Reference proteome</keyword>
<comment type="caution">
    <text evidence="1">The sequence shown here is derived from an EMBL/GenBank/DDBJ whole genome shotgun (WGS) entry which is preliminary data.</text>
</comment>
<accession>A0A9P0KIR9</accession>
<name>A0A9P0KIR9_ACAOB</name>
<organism evidence="1 2">
    <name type="scientific">Acanthoscelides obtectus</name>
    <name type="common">Bean weevil</name>
    <name type="synonym">Bruchus obtectus</name>
    <dbReference type="NCBI Taxonomy" id="200917"/>
    <lineage>
        <taxon>Eukaryota</taxon>
        <taxon>Metazoa</taxon>
        <taxon>Ecdysozoa</taxon>
        <taxon>Arthropoda</taxon>
        <taxon>Hexapoda</taxon>
        <taxon>Insecta</taxon>
        <taxon>Pterygota</taxon>
        <taxon>Neoptera</taxon>
        <taxon>Endopterygota</taxon>
        <taxon>Coleoptera</taxon>
        <taxon>Polyphaga</taxon>
        <taxon>Cucujiformia</taxon>
        <taxon>Chrysomeloidea</taxon>
        <taxon>Chrysomelidae</taxon>
        <taxon>Bruchinae</taxon>
        <taxon>Bruchini</taxon>
        <taxon>Acanthoscelides</taxon>
    </lineage>
</organism>
<dbReference type="EMBL" id="CAKOFQ010006811">
    <property type="protein sequence ID" value="CAH1973551.1"/>
    <property type="molecule type" value="Genomic_DNA"/>
</dbReference>
<gene>
    <name evidence="1" type="ORF">ACAOBT_LOCUS10615</name>
</gene>
<reference evidence="1" key="1">
    <citation type="submission" date="2022-03" db="EMBL/GenBank/DDBJ databases">
        <authorList>
            <person name="Sayadi A."/>
        </authorList>
    </citation>
    <scope>NUCLEOTIDE SEQUENCE</scope>
</reference>
<evidence type="ECO:0000313" key="1">
    <source>
        <dbReference type="EMBL" id="CAH1973551.1"/>
    </source>
</evidence>
<protein>
    <submittedName>
        <fullName evidence="1">Uncharacterized protein</fullName>
    </submittedName>
</protein>
<dbReference type="Proteomes" id="UP001152888">
    <property type="component" value="Unassembled WGS sequence"/>
</dbReference>
<evidence type="ECO:0000313" key="2">
    <source>
        <dbReference type="Proteomes" id="UP001152888"/>
    </source>
</evidence>